<evidence type="ECO:0000313" key="5">
    <source>
        <dbReference type="Proteomes" id="UP000009168"/>
    </source>
</evidence>
<feature type="coiled-coil region" evidence="1">
    <location>
        <begin position="236"/>
        <end position="361"/>
    </location>
</feature>
<feature type="domain" description="C2 NT-type" evidence="3">
    <location>
        <begin position="3"/>
        <end position="138"/>
    </location>
</feature>
<evidence type="ECO:0000259" key="3">
    <source>
        <dbReference type="PROSITE" id="PS51840"/>
    </source>
</evidence>
<sequence length="521" mass="60749">MNTNIQNIQAFKFNYDVSLQKITLAISFPCKIQVTLKRGTQKIESQQFDLENGAAKMEQLLNLQTNLYLDLENKTFLEKKATFTILIITPKGQKVAGTCQIDLAHYARNKITNKQESLKLEKCPDKNALFTFNIATSIVGQVEFDNMSMSSVASKAQNEYLTHEDVKKSQHSRNPSQNNLQLESEYKSPLKEASDTTTQSLSSKSTNQKNTSQLKEVQKQQENQNIQPVNGYHKEDDKLQKQFEIMKKQIEEYQNEKITFQKKIEFLQKSLTESEEKKNELLKEKQESIKQINNLNEILRNQSNGDEGLKKQCQNYEKQLQEKQKIIEKKEQLIQELNHQVQKFQDQIDQTQQQLNQKTEYMKTIQDLQSQITVLKKTSSQDDPKLKQKVEEQAAIILKQQSQIEQMKQETNDLIRTRVNEVYTQQLTKIEELETTNNQLRISLTKSEQNERLILEKKSLMEELETKNKQIAKLQTDLKNALDQSQTMDMLSNELVKSKQKLGDLYNRAMEIGVYEKLLQY</sequence>
<evidence type="ECO:0000256" key="2">
    <source>
        <dbReference type="SAM" id="MobiDB-lite"/>
    </source>
</evidence>
<name>Q22A12_TETTS</name>
<dbReference type="eggNOG" id="ENOG502SV1G">
    <property type="taxonomic scope" value="Eukaryota"/>
</dbReference>
<feature type="region of interest" description="Disordered" evidence="2">
    <location>
        <begin position="187"/>
        <end position="234"/>
    </location>
</feature>
<dbReference type="EMBL" id="GG662323">
    <property type="protein sequence ID" value="EAR82130.2"/>
    <property type="molecule type" value="Genomic_DNA"/>
</dbReference>
<dbReference type="HOGENOM" id="CLU_508566_0_0_1"/>
<keyword evidence="1" id="KW-0175">Coiled coil</keyword>
<evidence type="ECO:0000313" key="4">
    <source>
        <dbReference type="EMBL" id="EAR82130.2"/>
    </source>
</evidence>
<dbReference type="KEGG" id="tet:TTHERM_01298530"/>
<dbReference type="STRING" id="312017.Q22A12"/>
<dbReference type="Pfam" id="PF10358">
    <property type="entry name" value="NT-C2"/>
    <property type="match status" value="1"/>
</dbReference>
<dbReference type="InterPro" id="IPR019448">
    <property type="entry name" value="NT-C2"/>
</dbReference>
<feature type="coiled-coil region" evidence="1">
    <location>
        <begin position="390"/>
        <end position="484"/>
    </location>
</feature>
<dbReference type="OrthoDB" id="301465at2759"/>
<protein>
    <submittedName>
        <fullName evidence="4">EEIG1/EHBP1 protein amine-terminal domain protein</fullName>
    </submittedName>
</protein>
<dbReference type="Proteomes" id="UP000009168">
    <property type="component" value="Unassembled WGS sequence"/>
</dbReference>
<accession>Q22A12</accession>
<feature type="region of interest" description="Disordered" evidence="2">
    <location>
        <begin position="161"/>
        <end position="180"/>
    </location>
</feature>
<dbReference type="PROSITE" id="PS51840">
    <property type="entry name" value="C2_NT"/>
    <property type="match status" value="1"/>
</dbReference>
<evidence type="ECO:0000256" key="1">
    <source>
        <dbReference type="SAM" id="Coils"/>
    </source>
</evidence>
<dbReference type="GeneID" id="7830180"/>
<reference evidence="5" key="1">
    <citation type="journal article" date="2006" name="PLoS Biol.">
        <title>Macronuclear genome sequence of the ciliate Tetrahymena thermophila, a model eukaryote.</title>
        <authorList>
            <person name="Eisen J.A."/>
            <person name="Coyne R.S."/>
            <person name="Wu M."/>
            <person name="Wu D."/>
            <person name="Thiagarajan M."/>
            <person name="Wortman J.R."/>
            <person name="Badger J.H."/>
            <person name="Ren Q."/>
            <person name="Amedeo P."/>
            <person name="Jones K.M."/>
            <person name="Tallon L.J."/>
            <person name="Delcher A.L."/>
            <person name="Salzberg S.L."/>
            <person name="Silva J.C."/>
            <person name="Haas B.J."/>
            <person name="Majoros W.H."/>
            <person name="Farzad M."/>
            <person name="Carlton J.M."/>
            <person name="Smith R.K. Jr."/>
            <person name="Garg J."/>
            <person name="Pearlman R.E."/>
            <person name="Karrer K.M."/>
            <person name="Sun L."/>
            <person name="Manning G."/>
            <person name="Elde N.C."/>
            <person name="Turkewitz A.P."/>
            <person name="Asai D.J."/>
            <person name="Wilkes D.E."/>
            <person name="Wang Y."/>
            <person name="Cai H."/>
            <person name="Collins K."/>
            <person name="Stewart B.A."/>
            <person name="Lee S.R."/>
            <person name="Wilamowska K."/>
            <person name="Weinberg Z."/>
            <person name="Ruzzo W.L."/>
            <person name="Wloga D."/>
            <person name="Gaertig J."/>
            <person name="Frankel J."/>
            <person name="Tsao C.-C."/>
            <person name="Gorovsky M.A."/>
            <person name="Keeling P.J."/>
            <person name="Waller R.F."/>
            <person name="Patron N.J."/>
            <person name="Cherry J.M."/>
            <person name="Stover N.A."/>
            <person name="Krieger C.J."/>
            <person name="del Toro C."/>
            <person name="Ryder H.F."/>
            <person name="Williamson S.C."/>
            <person name="Barbeau R.A."/>
            <person name="Hamilton E.P."/>
            <person name="Orias E."/>
        </authorList>
    </citation>
    <scope>NUCLEOTIDE SEQUENCE [LARGE SCALE GENOMIC DNA]</scope>
    <source>
        <strain evidence="5">SB210</strain>
    </source>
</reference>
<dbReference type="AlphaFoldDB" id="Q22A12"/>
<keyword evidence="5" id="KW-1185">Reference proteome</keyword>
<dbReference type="InParanoid" id="Q22A12"/>
<proteinExistence type="predicted"/>
<dbReference type="RefSeq" id="XP_001029793.2">
    <property type="nucleotide sequence ID" value="XM_001029793.2"/>
</dbReference>
<feature type="compositionally biased region" description="Polar residues" evidence="2">
    <location>
        <begin position="195"/>
        <end position="228"/>
    </location>
</feature>
<gene>
    <name evidence="4" type="ORF">TTHERM_01298530</name>
</gene>
<organism evidence="4 5">
    <name type="scientific">Tetrahymena thermophila (strain SB210)</name>
    <dbReference type="NCBI Taxonomy" id="312017"/>
    <lineage>
        <taxon>Eukaryota</taxon>
        <taxon>Sar</taxon>
        <taxon>Alveolata</taxon>
        <taxon>Ciliophora</taxon>
        <taxon>Intramacronucleata</taxon>
        <taxon>Oligohymenophorea</taxon>
        <taxon>Hymenostomatida</taxon>
        <taxon>Tetrahymenina</taxon>
        <taxon>Tetrahymenidae</taxon>
        <taxon>Tetrahymena</taxon>
    </lineage>
</organism>